<dbReference type="Pfam" id="PF12804">
    <property type="entry name" value="NTP_transf_3"/>
    <property type="match status" value="1"/>
</dbReference>
<dbReference type="InterPro" id="IPR029044">
    <property type="entry name" value="Nucleotide-diphossugar_trans"/>
</dbReference>
<organism evidence="10 11">
    <name type="scientific">Peteryoungia aggregata LMG 23059</name>
    <dbReference type="NCBI Taxonomy" id="1368425"/>
    <lineage>
        <taxon>Bacteria</taxon>
        <taxon>Pseudomonadati</taxon>
        <taxon>Pseudomonadota</taxon>
        <taxon>Alphaproteobacteria</taxon>
        <taxon>Hyphomicrobiales</taxon>
        <taxon>Rhizobiaceae</taxon>
        <taxon>Peteryoungia</taxon>
    </lineage>
</organism>
<dbReference type="GO" id="GO:0061603">
    <property type="term" value="F:molybdenum cofactor guanylyltransferase activity"/>
    <property type="evidence" value="ECO:0007669"/>
    <property type="project" value="UniProtKB-EC"/>
</dbReference>
<protein>
    <recommendedName>
        <fullName evidence="8">Molybdenum cofactor guanylyltransferase</fullName>
        <shortName evidence="8">MoCo guanylyltransferase</shortName>
        <ecNumber evidence="8">2.7.7.77</ecNumber>
    </recommendedName>
    <alternativeName>
        <fullName evidence="8">GTP:molybdopterin guanylyltransferase</fullName>
    </alternativeName>
    <alternativeName>
        <fullName evidence="8">Mo-MPT guanylyltransferase</fullName>
    </alternativeName>
    <alternativeName>
        <fullName evidence="8">Molybdopterin guanylyltransferase</fullName>
    </alternativeName>
    <alternativeName>
        <fullName evidence="8">Molybdopterin-guanine dinucleotide synthase</fullName>
        <shortName evidence="8">MGD synthase</shortName>
    </alternativeName>
</protein>
<sequence length="208" mass="22448">MAQSTRPPALILAGGLSRRMGIDKAQIRIGDTPLALWVARRLDAQVCGVSLNAPTEHPLAAHIRVIPDSRPDRPGPLAGVLAGLRAFSKAGDGPTHLLTTPCDTPFLPTDLVERLTQEAVAGTIVMAASAGRAHPITALWPLSLGDDLERWLEHPDHRRVFDFIARHPSETVDFPMSEEPTGPVDPFFNVNTPEDLAFARSIVERGAP</sequence>
<dbReference type="InterPro" id="IPR013482">
    <property type="entry name" value="Molybde_CF_guanTrfase"/>
</dbReference>
<dbReference type="EMBL" id="JAUSUW010000006">
    <property type="protein sequence ID" value="MDQ0421416.1"/>
    <property type="molecule type" value="Genomic_DNA"/>
</dbReference>
<dbReference type="PANTHER" id="PTHR19136">
    <property type="entry name" value="MOLYBDENUM COFACTOR GUANYLYLTRANSFERASE"/>
    <property type="match status" value="1"/>
</dbReference>
<comment type="caution">
    <text evidence="10">The sequence shown here is derived from an EMBL/GenBank/DDBJ whole genome shotgun (WGS) entry which is preliminary data.</text>
</comment>
<dbReference type="Gene3D" id="3.90.550.10">
    <property type="entry name" value="Spore Coat Polysaccharide Biosynthesis Protein SpsA, Chain A"/>
    <property type="match status" value="1"/>
</dbReference>
<comment type="function">
    <text evidence="8">Transfers a GMP moiety from GTP to Mo-molybdopterin (Mo-MPT) cofactor (Moco or molybdenum cofactor) to form Mo-molybdopterin guanine dinucleotide (Mo-MGD) cofactor.</text>
</comment>
<keyword evidence="1 8" id="KW-0963">Cytoplasm</keyword>
<evidence type="ECO:0000256" key="1">
    <source>
        <dbReference type="ARBA" id="ARBA00022490"/>
    </source>
</evidence>
<dbReference type="Proteomes" id="UP001238496">
    <property type="component" value="Unassembled WGS sequence"/>
</dbReference>
<dbReference type="EC" id="2.7.7.77" evidence="8"/>
<keyword evidence="5 8" id="KW-0460">Magnesium</keyword>
<keyword evidence="11" id="KW-1185">Reference proteome</keyword>
<dbReference type="InterPro" id="IPR025877">
    <property type="entry name" value="MobA-like_NTP_Trfase"/>
</dbReference>
<keyword evidence="10" id="KW-0548">Nucleotidyltransferase</keyword>
<comment type="similarity">
    <text evidence="8">Belongs to the MobA family.</text>
</comment>
<dbReference type="HAMAP" id="MF_00316">
    <property type="entry name" value="MobA"/>
    <property type="match status" value="1"/>
</dbReference>
<keyword evidence="2 8" id="KW-0808">Transferase</keyword>
<comment type="domain">
    <text evidence="8">The N-terminal domain determines nucleotide recognition and specific binding, while the C-terminal domain determines the specific binding to the target protein.</text>
</comment>
<evidence type="ECO:0000313" key="11">
    <source>
        <dbReference type="Proteomes" id="UP001238496"/>
    </source>
</evidence>
<comment type="subcellular location">
    <subcellularLocation>
        <location evidence="8">Cytoplasm</location>
    </subcellularLocation>
</comment>
<evidence type="ECO:0000313" key="10">
    <source>
        <dbReference type="EMBL" id="MDQ0421416.1"/>
    </source>
</evidence>
<feature type="binding site" evidence="8">
    <location>
        <begin position="12"/>
        <end position="14"/>
    </location>
    <ligand>
        <name>GTP</name>
        <dbReference type="ChEBI" id="CHEBI:37565"/>
    </ligand>
</feature>
<feature type="binding site" evidence="8">
    <location>
        <position position="52"/>
    </location>
    <ligand>
        <name>GTP</name>
        <dbReference type="ChEBI" id="CHEBI:37565"/>
    </ligand>
</feature>
<evidence type="ECO:0000259" key="9">
    <source>
        <dbReference type="Pfam" id="PF12804"/>
    </source>
</evidence>
<dbReference type="CDD" id="cd02503">
    <property type="entry name" value="MobA"/>
    <property type="match status" value="1"/>
</dbReference>
<keyword evidence="3 8" id="KW-0479">Metal-binding</keyword>
<feature type="binding site" evidence="8">
    <location>
        <position position="24"/>
    </location>
    <ligand>
        <name>GTP</name>
        <dbReference type="ChEBI" id="CHEBI:37565"/>
    </ligand>
</feature>
<feature type="domain" description="MobA-like NTP transferase" evidence="9">
    <location>
        <begin position="9"/>
        <end position="162"/>
    </location>
</feature>
<gene>
    <name evidence="8" type="primary">mobA</name>
    <name evidence="10" type="ORF">J2045_002452</name>
</gene>
<evidence type="ECO:0000256" key="4">
    <source>
        <dbReference type="ARBA" id="ARBA00022741"/>
    </source>
</evidence>
<name>A0ABU0G9K3_9HYPH</name>
<dbReference type="SUPFAM" id="SSF53448">
    <property type="entry name" value="Nucleotide-diphospho-sugar transferases"/>
    <property type="match status" value="1"/>
</dbReference>
<keyword evidence="7 8" id="KW-0501">Molybdenum cofactor biosynthesis</keyword>
<evidence type="ECO:0000256" key="2">
    <source>
        <dbReference type="ARBA" id="ARBA00022679"/>
    </source>
</evidence>
<feature type="binding site" evidence="8">
    <location>
        <position position="68"/>
    </location>
    <ligand>
        <name>GTP</name>
        <dbReference type="ChEBI" id="CHEBI:37565"/>
    </ligand>
</feature>
<comment type="cofactor">
    <cofactor evidence="8">
        <name>Mg(2+)</name>
        <dbReference type="ChEBI" id="CHEBI:18420"/>
    </cofactor>
</comment>
<comment type="catalytic activity">
    <reaction evidence="8">
        <text>Mo-molybdopterin + GTP + H(+) = Mo-molybdopterin guanine dinucleotide + diphosphate</text>
        <dbReference type="Rhea" id="RHEA:34243"/>
        <dbReference type="ChEBI" id="CHEBI:15378"/>
        <dbReference type="ChEBI" id="CHEBI:33019"/>
        <dbReference type="ChEBI" id="CHEBI:37565"/>
        <dbReference type="ChEBI" id="CHEBI:71302"/>
        <dbReference type="ChEBI" id="CHEBI:71310"/>
        <dbReference type="EC" id="2.7.7.77"/>
    </reaction>
</comment>
<proteinExistence type="inferred from homology"/>
<evidence type="ECO:0000256" key="3">
    <source>
        <dbReference type="ARBA" id="ARBA00022723"/>
    </source>
</evidence>
<comment type="subunit">
    <text evidence="8">Monomer.</text>
</comment>
<feature type="binding site" evidence="8">
    <location>
        <position position="103"/>
    </location>
    <ligand>
        <name>Mg(2+)</name>
        <dbReference type="ChEBI" id="CHEBI:18420"/>
    </ligand>
</feature>
<accession>A0ABU0G9K3</accession>
<dbReference type="NCBIfam" id="TIGR02665">
    <property type="entry name" value="molyb_mobA"/>
    <property type="match status" value="1"/>
</dbReference>
<keyword evidence="4 8" id="KW-0547">Nucleotide-binding</keyword>
<keyword evidence="6 8" id="KW-0342">GTP-binding</keyword>
<evidence type="ECO:0000256" key="6">
    <source>
        <dbReference type="ARBA" id="ARBA00023134"/>
    </source>
</evidence>
<evidence type="ECO:0000256" key="7">
    <source>
        <dbReference type="ARBA" id="ARBA00023150"/>
    </source>
</evidence>
<reference evidence="10 11" key="1">
    <citation type="submission" date="2023-07" db="EMBL/GenBank/DDBJ databases">
        <title>Genomic Encyclopedia of Type Strains, Phase IV (KMG-IV): sequencing the most valuable type-strain genomes for metagenomic binning, comparative biology and taxonomic classification.</title>
        <authorList>
            <person name="Goeker M."/>
        </authorList>
    </citation>
    <scope>NUCLEOTIDE SEQUENCE [LARGE SCALE GENOMIC DNA]</scope>
    <source>
        <strain evidence="10 11">DSM 1111</strain>
    </source>
</reference>
<dbReference type="PANTHER" id="PTHR19136:SF81">
    <property type="entry name" value="MOLYBDENUM COFACTOR GUANYLYLTRANSFERASE"/>
    <property type="match status" value="1"/>
</dbReference>
<dbReference type="RefSeq" id="WP_307373027.1">
    <property type="nucleotide sequence ID" value="NZ_JAUSUW010000006.1"/>
</dbReference>
<feature type="binding site" evidence="8">
    <location>
        <position position="103"/>
    </location>
    <ligand>
        <name>GTP</name>
        <dbReference type="ChEBI" id="CHEBI:37565"/>
    </ligand>
</feature>
<evidence type="ECO:0000256" key="5">
    <source>
        <dbReference type="ARBA" id="ARBA00022842"/>
    </source>
</evidence>
<evidence type="ECO:0000256" key="8">
    <source>
        <dbReference type="HAMAP-Rule" id="MF_00316"/>
    </source>
</evidence>